<dbReference type="PROSITE" id="PS50006">
    <property type="entry name" value="FHA_DOMAIN"/>
    <property type="match status" value="1"/>
</dbReference>
<dbReference type="GO" id="GO:0004672">
    <property type="term" value="F:protein kinase activity"/>
    <property type="evidence" value="ECO:0007669"/>
    <property type="project" value="InterPro"/>
</dbReference>
<evidence type="ECO:0000259" key="3">
    <source>
        <dbReference type="PROSITE" id="PS50011"/>
    </source>
</evidence>
<dbReference type="InterPro" id="IPR008984">
    <property type="entry name" value="SMAD_FHA_dom_sf"/>
</dbReference>
<dbReference type="Gene3D" id="2.60.200.20">
    <property type="match status" value="1"/>
</dbReference>
<evidence type="ECO:0000313" key="5">
    <source>
        <dbReference type="Proteomes" id="UP000283269"/>
    </source>
</evidence>
<reference evidence="4 5" key="1">
    <citation type="journal article" date="2018" name="Evol. Lett.">
        <title>Horizontal gene cluster transfer increased hallucinogenic mushroom diversity.</title>
        <authorList>
            <person name="Reynolds H.T."/>
            <person name="Vijayakumar V."/>
            <person name="Gluck-Thaler E."/>
            <person name="Korotkin H.B."/>
            <person name="Matheny P.B."/>
            <person name="Slot J.C."/>
        </authorList>
    </citation>
    <scope>NUCLEOTIDE SEQUENCE [LARGE SCALE GENOMIC DNA]</scope>
    <source>
        <strain evidence="4 5">2631</strain>
    </source>
</reference>
<evidence type="ECO:0000313" key="4">
    <source>
        <dbReference type="EMBL" id="PPQ68711.1"/>
    </source>
</evidence>
<dbReference type="InterPro" id="IPR011009">
    <property type="entry name" value="Kinase-like_dom_sf"/>
</dbReference>
<dbReference type="STRING" id="93625.A0A409VR17"/>
<dbReference type="Gene3D" id="1.10.510.10">
    <property type="entry name" value="Transferase(Phosphotransferase) domain 1"/>
    <property type="match status" value="1"/>
</dbReference>
<evidence type="ECO:0000256" key="1">
    <source>
        <dbReference type="ARBA" id="ARBA00005575"/>
    </source>
</evidence>
<feature type="domain" description="FHA" evidence="2">
    <location>
        <begin position="40"/>
        <end position="104"/>
    </location>
</feature>
<accession>A0A409VR17</accession>
<dbReference type="Proteomes" id="UP000283269">
    <property type="component" value="Unassembled WGS sequence"/>
</dbReference>
<dbReference type="InterPro" id="IPR000253">
    <property type="entry name" value="FHA_dom"/>
</dbReference>
<dbReference type="Pfam" id="PF00498">
    <property type="entry name" value="FHA"/>
    <property type="match status" value="1"/>
</dbReference>
<evidence type="ECO:0008006" key="6">
    <source>
        <dbReference type="Google" id="ProtNLM"/>
    </source>
</evidence>
<dbReference type="PANTHER" id="PTHR24347">
    <property type="entry name" value="SERINE/THREONINE-PROTEIN KINASE"/>
    <property type="match status" value="1"/>
</dbReference>
<dbReference type="SUPFAM" id="SSF49879">
    <property type="entry name" value="SMAD/FHA domain"/>
    <property type="match status" value="1"/>
</dbReference>
<gene>
    <name evidence="4" type="ORF">CVT25_012112</name>
</gene>
<comment type="caution">
    <text evidence="4">The sequence shown here is derived from an EMBL/GenBank/DDBJ whole genome shotgun (WGS) entry which is preliminary data.</text>
</comment>
<dbReference type="InterPro" id="IPR000719">
    <property type="entry name" value="Prot_kinase_dom"/>
</dbReference>
<organism evidence="4 5">
    <name type="scientific">Psilocybe cyanescens</name>
    <dbReference type="NCBI Taxonomy" id="93625"/>
    <lineage>
        <taxon>Eukaryota</taxon>
        <taxon>Fungi</taxon>
        <taxon>Dikarya</taxon>
        <taxon>Basidiomycota</taxon>
        <taxon>Agaricomycotina</taxon>
        <taxon>Agaricomycetes</taxon>
        <taxon>Agaricomycetidae</taxon>
        <taxon>Agaricales</taxon>
        <taxon>Agaricineae</taxon>
        <taxon>Strophariaceae</taxon>
        <taxon>Psilocybe</taxon>
    </lineage>
</organism>
<feature type="domain" description="Protein kinase" evidence="3">
    <location>
        <begin position="140"/>
        <end position="271"/>
    </location>
</feature>
<dbReference type="SUPFAM" id="SSF56112">
    <property type="entry name" value="Protein kinase-like (PK-like)"/>
    <property type="match status" value="1"/>
</dbReference>
<dbReference type="OrthoDB" id="2963692at2759"/>
<dbReference type="Pfam" id="PF00069">
    <property type="entry name" value="Pkinase"/>
    <property type="match status" value="1"/>
</dbReference>
<sequence>MERHYPAYKSDQAWIEAAYDYFEDTLQWGHLKVESGDRVAIFGRDCREHTLGNDIYSDTLFDGPFIGQYHCTIAWDGREAEDSVVFVRTPQHMSARTWINDTLIDGDADTILRHGDTVHFGALNGEHTHLQPASRLHQRYEVHGILGRGTFGVVSRAVSEGTSKAVKRVTPGEISLETYEVSNLLLLKDLNHKHICNIEEFFVQTQLEVIDIVMPMVNEGDLFSYLMDRKKEMSTNSTHGLSENEAKTIACQICDGMKPEVHPMIPYPSQC</sequence>
<dbReference type="InParanoid" id="A0A409VR17"/>
<proteinExistence type="inferred from homology"/>
<protein>
    <recommendedName>
        <fullName evidence="6">Protein kinase domain-containing protein</fullName>
    </recommendedName>
</protein>
<dbReference type="PROSITE" id="PS50011">
    <property type="entry name" value="PROTEIN_KINASE_DOM"/>
    <property type="match status" value="1"/>
</dbReference>
<dbReference type="GO" id="GO:0005524">
    <property type="term" value="F:ATP binding"/>
    <property type="evidence" value="ECO:0007669"/>
    <property type="project" value="InterPro"/>
</dbReference>
<dbReference type="EMBL" id="NHYD01003951">
    <property type="protein sequence ID" value="PPQ68711.1"/>
    <property type="molecule type" value="Genomic_DNA"/>
</dbReference>
<comment type="similarity">
    <text evidence="1">Belongs to the protein kinase superfamily. CAMK Ser/Thr protein kinase family. CHEK2 subfamily.</text>
</comment>
<name>A0A409VR17_PSICY</name>
<keyword evidence="5" id="KW-1185">Reference proteome</keyword>
<evidence type="ECO:0000259" key="2">
    <source>
        <dbReference type="PROSITE" id="PS50006"/>
    </source>
</evidence>
<dbReference type="AlphaFoldDB" id="A0A409VR17"/>